<dbReference type="InterPro" id="IPR017441">
    <property type="entry name" value="Protein_kinase_ATP_BS"/>
</dbReference>
<name>A0A9Q0MCY7_BLOTA</name>
<keyword evidence="1" id="KW-0723">Serine/threonine-protein kinase</keyword>
<evidence type="ECO:0000259" key="6">
    <source>
        <dbReference type="PROSITE" id="PS50011"/>
    </source>
</evidence>
<feature type="transmembrane region" description="Helical" evidence="5">
    <location>
        <begin position="831"/>
        <end position="850"/>
    </location>
</feature>
<dbReference type="InterPro" id="IPR000488">
    <property type="entry name" value="Death_dom"/>
</dbReference>
<dbReference type="SUPFAM" id="SSF56112">
    <property type="entry name" value="Protein kinase-like (PK-like)"/>
    <property type="match status" value="1"/>
</dbReference>
<keyword evidence="5" id="KW-1133">Transmembrane helix</keyword>
<dbReference type="Gene3D" id="1.10.510.10">
    <property type="entry name" value="Transferase(Phosphotransferase) domain 1"/>
    <property type="match status" value="1"/>
</dbReference>
<evidence type="ECO:0000256" key="1">
    <source>
        <dbReference type="ARBA" id="ARBA00022527"/>
    </source>
</evidence>
<dbReference type="Pfam" id="PF00531">
    <property type="entry name" value="Death"/>
    <property type="match status" value="1"/>
</dbReference>
<proteinExistence type="predicted"/>
<dbReference type="Pfam" id="PF00069">
    <property type="entry name" value="Pkinase"/>
    <property type="match status" value="1"/>
</dbReference>
<evidence type="ECO:0000256" key="2">
    <source>
        <dbReference type="ARBA" id="ARBA00022741"/>
    </source>
</evidence>
<reference evidence="8" key="1">
    <citation type="submission" date="2022-12" db="EMBL/GenBank/DDBJ databases">
        <title>Genome assemblies of Blomia tropicalis.</title>
        <authorList>
            <person name="Cui Y."/>
        </authorList>
    </citation>
    <scope>NUCLEOTIDE SEQUENCE</scope>
    <source>
        <tissue evidence="8">Adult mites</tissue>
    </source>
</reference>
<dbReference type="InterPro" id="IPR008271">
    <property type="entry name" value="Ser/Thr_kinase_AS"/>
</dbReference>
<dbReference type="Gene3D" id="3.30.200.20">
    <property type="entry name" value="Phosphorylase Kinase, domain 1"/>
    <property type="match status" value="1"/>
</dbReference>
<comment type="caution">
    <text evidence="8">The sequence shown here is derived from an EMBL/GenBank/DDBJ whole genome shotgun (WGS) entry which is preliminary data.</text>
</comment>
<dbReference type="InterPro" id="IPR011029">
    <property type="entry name" value="DEATH-like_dom_sf"/>
</dbReference>
<dbReference type="PROSITE" id="PS50011">
    <property type="entry name" value="PROTEIN_KINASE_DOM"/>
    <property type="match status" value="1"/>
</dbReference>
<dbReference type="GO" id="GO:0045087">
    <property type="term" value="P:innate immune response"/>
    <property type="evidence" value="ECO:0007669"/>
    <property type="project" value="UniProtKB-ARBA"/>
</dbReference>
<keyword evidence="3 4" id="KW-0067">ATP-binding</keyword>
<keyword evidence="5" id="KW-0472">Membrane</keyword>
<organism evidence="8 9">
    <name type="scientific">Blomia tropicalis</name>
    <name type="common">Mite</name>
    <dbReference type="NCBI Taxonomy" id="40697"/>
    <lineage>
        <taxon>Eukaryota</taxon>
        <taxon>Metazoa</taxon>
        <taxon>Ecdysozoa</taxon>
        <taxon>Arthropoda</taxon>
        <taxon>Chelicerata</taxon>
        <taxon>Arachnida</taxon>
        <taxon>Acari</taxon>
        <taxon>Acariformes</taxon>
        <taxon>Sarcoptiformes</taxon>
        <taxon>Astigmata</taxon>
        <taxon>Glycyphagoidea</taxon>
        <taxon>Echimyopodidae</taxon>
        <taxon>Blomia</taxon>
    </lineage>
</organism>
<dbReference type="PANTHER" id="PTHR47989">
    <property type="entry name" value="OS01G0750732 PROTEIN"/>
    <property type="match status" value="1"/>
</dbReference>
<keyword evidence="2 4" id="KW-0547">Nucleotide-binding</keyword>
<evidence type="ECO:0000313" key="9">
    <source>
        <dbReference type="Proteomes" id="UP001142055"/>
    </source>
</evidence>
<dbReference type="GO" id="GO:0004672">
    <property type="term" value="F:protein kinase activity"/>
    <property type="evidence" value="ECO:0007669"/>
    <property type="project" value="InterPro"/>
</dbReference>
<dbReference type="Proteomes" id="UP001142055">
    <property type="component" value="Chromosome 1"/>
</dbReference>
<protein>
    <submittedName>
        <fullName evidence="8">Uncharacterized protein</fullName>
    </submittedName>
</protein>
<evidence type="ECO:0000259" key="7">
    <source>
        <dbReference type="PROSITE" id="PS50017"/>
    </source>
</evidence>
<dbReference type="InterPro" id="IPR000719">
    <property type="entry name" value="Prot_kinase_dom"/>
</dbReference>
<dbReference type="SUPFAM" id="SSF47986">
    <property type="entry name" value="DEATH domain"/>
    <property type="match status" value="1"/>
</dbReference>
<dbReference type="Pfam" id="PF07714">
    <property type="entry name" value="PK_Tyr_Ser-Thr"/>
    <property type="match status" value="1"/>
</dbReference>
<evidence type="ECO:0000256" key="3">
    <source>
        <dbReference type="ARBA" id="ARBA00022840"/>
    </source>
</evidence>
<dbReference type="PANTHER" id="PTHR47989:SF47">
    <property type="entry name" value="SERINE_THREONINE-PROTEIN KINASE PBL28-RELATED"/>
    <property type="match status" value="1"/>
</dbReference>
<evidence type="ECO:0000256" key="4">
    <source>
        <dbReference type="PROSITE-ProRule" id="PRU10141"/>
    </source>
</evidence>
<keyword evidence="1" id="KW-0808">Transferase</keyword>
<dbReference type="GO" id="GO:0007165">
    <property type="term" value="P:signal transduction"/>
    <property type="evidence" value="ECO:0007669"/>
    <property type="project" value="InterPro"/>
</dbReference>
<evidence type="ECO:0000256" key="5">
    <source>
        <dbReference type="SAM" id="Phobius"/>
    </source>
</evidence>
<sequence>MQTFAKQTQFTKSKLTNILSTHKNGNNAGKFFSLVAQSLNTRGFPRTVDYAWKEFVNNLNDEIMMNANKMILSPDSELRHLPAAQRHQLVGLLDLNENWKLLAAIIPNPDRPNELLLQSTNISILDEQRKRPSGSPSNALLEYWSTYGRKRHTFSEVVRLLEQCGLNRAADLIKNCFQNRYFNESGDQTTSFFIKSEEPHNWYDLPEYSSCAKSNYSQIKPSAPNESLISFETDPLSEEQILESIGPVTISNSNAPIRFRYNDIQLATENFSSMTISQGGTKLGEGSFGEVFRGTARLLKASILNQFKFVAVKRFKRLPIQADQSSETKSGQFLSELNTMYRLQHPNLVQFWINKNSNSKSRFSLSFEHRLKIALHIASALVYLHEYEEIDSNGDRIKRPYIHRDVKSANIFLDEQYGARLGDLGLVRQGSLCNTSTTVVTNTIIGTSVYMAPEAFRGDVSVKIDTFSYGVVLLELITGMPAFDNLREESDIVSYIDCELGDEFDRLSKIDTGCNFNEYINESSTILDSEKVLHIFDSYPDLNQKIALNSGYYSLYDSPLCNHNQRLQVNYELRSSILLNYTLFLFVYVHKTQQHIIYEVPAQDIALSEQSIYLDNSKPLPMIDKFGFEVASLNKSFKTAFGINSFKFNDSPVPEDIIVFVYEDYAQIFRIKMKKLETSDSIGNLNASMILSFDNQGYLFSFQPSLFAQKCYFETQKMLLELNPVKYFLSKSQFKNYMTWKKTDPISNKYNLNWTDLTGFIFYNQMVLLMNNTAYLLQDMQIFPEDAYELIIKYDVYKFSSFFRCYRTQVDDDINAEDNDSYEQDYSKQPTLINIILMTMLGIVCFSFYLRSRIINNKRFFRNSKSYYSNKIEWTK</sequence>
<feature type="binding site" evidence="4">
    <location>
        <position position="313"/>
    </location>
    <ligand>
        <name>ATP</name>
        <dbReference type="ChEBI" id="CHEBI:30616"/>
    </ligand>
</feature>
<keyword evidence="5" id="KW-0812">Transmembrane</keyword>
<dbReference type="Gene3D" id="1.10.533.10">
    <property type="entry name" value="Death Domain, Fas"/>
    <property type="match status" value="1"/>
</dbReference>
<dbReference type="InterPro" id="IPR011009">
    <property type="entry name" value="Kinase-like_dom_sf"/>
</dbReference>
<dbReference type="PROSITE" id="PS00107">
    <property type="entry name" value="PROTEIN_KINASE_ATP"/>
    <property type="match status" value="1"/>
</dbReference>
<dbReference type="PROSITE" id="PS00108">
    <property type="entry name" value="PROTEIN_KINASE_ST"/>
    <property type="match status" value="1"/>
</dbReference>
<dbReference type="EMBL" id="JAPWDV010000001">
    <property type="protein sequence ID" value="KAJ6223998.1"/>
    <property type="molecule type" value="Genomic_DNA"/>
</dbReference>
<dbReference type="AlphaFoldDB" id="A0A9Q0MCY7"/>
<keyword evidence="1" id="KW-0418">Kinase</keyword>
<dbReference type="SMART" id="SM00220">
    <property type="entry name" value="S_TKc"/>
    <property type="match status" value="1"/>
</dbReference>
<dbReference type="InterPro" id="IPR001245">
    <property type="entry name" value="Ser-Thr/Tyr_kinase_cat_dom"/>
</dbReference>
<evidence type="ECO:0000313" key="8">
    <source>
        <dbReference type="EMBL" id="KAJ6223998.1"/>
    </source>
</evidence>
<dbReference type="GO" id="GO:0005524">
    <property type="term" value="F:ATP binding"/>
    <property type="evidence" value="ECO:0007669"/>
    <property type="project" value="UniProtKB-UniRule"/>
</dbReference>
<feature type="domain" description="Death" evidence="7">
    <location>
        <begin position="113"/>
        <end position="177"/>
    </location>
</feature>
<gene>
    <name evidence="8" type="ORF">RDWZM_002543</name>
</gene>
<accession>A0A9Q0MCY7</accession>
<dbReference type="PROSITE" id="PS50017">
    <property type="entry name" value="DEATH_DOMAIN"/>
    <property type="match status" value="1"/>
</dbReference>
<feature type="domain" description="Protein kinase" evidence="6">
    <location>
        <begin position="277"/>
        <end position="578"/>
    </location>
</feature>
<keyword evidence="9" id="KW-1185">Reference proteome</keyword>